<proteinExistence type="predicted"/>
<keyword evidence="3" id="KW-1185">Reference proteome</keyword>
<evidence type="ECO:0000313" key="3">
    <source>
        <dbReference type="Proteomes" id="UP000009071"/>
    </source>
</evidence>
<dbReference type="InterPro" id="IPR048020">
    <property type="entry name" value="Transpos_IS3"/>
</dbReference>
<organism evidence="2 3">
    <name type="scientific">Solidesulfovibrio magneticus (strain ATCC 700980 / DSM 13731 / RS-1)</name>
    <name type="common">Desulfovibrio magneticus</name>
    <dbReference type="NCBI Taxonomy" id="573370"/>
    <lineage>
        <taxon>Bacteria</taxon>
        <taxon>Pseudomonadati</taxon>
        <taxon>Thermodesulfobacteriota</taxon>
        <taxon>Desulfovibrionia</taxon>
        <taxon>Desulfovibrionales</taxon>
        <taxon>Desulfovibrionaceae</taxon>
        <taxon>Solidesulfovibrio</taxon>
    </lineage>
</organism>
<evidence type="ECO:0000259" key="1">
    <source>
        <dbReference type="PROSITE" id="PS50994"/>
    </source>
</evidence>
<protein>
    <submittedName>
        <fullName evidence="2">Transposase orfB</fullName>
    </submittedName>
</protein>
<dbReference type="HOGENOM" id="CLU_027402_31_0_7"/>
<dbReference type="InterPro" id="IPR012337">
    <property type="entry name" value="RNaseH-like_sf"/>
</dbReference>
<dbReference type="eggNOG" id="COG2801">
    <property type="taxonomic scope" value="Bacteria"/>
</dbReference>
<dbReference type="GO" id="GO:0015074">
    <property type="term" value="P:DNA integration"/>
    <property type="evidence" value="ECO:0007669"/>
    <property type="project" value="InterPro"/>
</dbReference>
<dbReference type="InterPro" id="IPR001584">
    <property type="entry name" value="Integrase_cat-core"/>
</dbReference>
<dbReference type="SUPFAM" id="SSF53098">
    <property type="entry name" value="Ribonuclease H-like"/>
    <property type="match status" value="1"/>
</dbReference>
<dbReference type="InterPro" id="IPR036397">
    <property type="entry name" value="RNaseH_sf"/>
</dbReference>
<dbReference type="NCBIfam" id="NF033516">
    <property type="entry name" value="transpos_IS3"/>
    <property type="match status" value="1"/>
</dbReference>
<dbReference type="KEGG" id="dma:DMR_18630"/>
<name>C4XQI9_SOLM1</name>
<dbReference type="GO" id="GO:0003676">
    <property type="term" value="F:nucleic acid binding"/>
    <property type="evidence" value="ECO:0007669"/>
    <property type="project" value="InterPro"/>
</dbReference>
<dbReference type="Proteomes" id="UP000009071">
    <property type="component" value="Chromosome"/>
</dbReference>
<dbReference type="PANTHER" id="PTHR47515">
    <property type="entry name" value="LOW CALCIUM RESPONSE LOCUS PROTEIN T"/>
    <property type="match status" value="1"/>
</dbReference>
<accession>C4XQI9</accession>
<dbReference type="EMBL" id="AP010904">
    <property type="protein sequence ID" value="BAH75354.1"/>
    <property type="molecule type" value="Genomic_DNA"/>
</dbReference>
<dbReference type="STRING" id="573370.DMR_18630"/>
<dbReference type="Pfam" id="PF13683">
    <property type="entry name" value="rve_3"/>
    <property type="match status" value="1"/>
</dbReference>
<feature type="domain" description="Integrase catalytic" evidence="1">
    <location>
        <begin position="100"/>
        <end position="264"/>
    </location>
</feature>
<dbReference type="InterPro" id="IPR025948">
    <property type="entry name" value="HTH-like_dom"/>
</dbReference>
<evidence type="ECO:0000313" key="2">
    <source>
        <dbReference type="EMBL" id="BAH75354.1"/>
    </source>
</evidence>
<dbReference type="PROSITE" id="PS50994">
    <property type="entry name" value="INTEGRASE"/>
    <property type="match status" value="1"/>
</dbReference>
<dbReference type="Gene3D" id="3.30.420.10">
    <property type="entry name" value="Ribonuclease H-like superfamily/Ribonuclease H"/>
    <property type="match status" value="1"/>
</dbReference>
<dbReference type="PANTHER" id="PTHR47515:SF2">
    <property type="entry name" value="INTEGRASE CORE DOMAIN PROTEIN"/>
    <property type="match status" value="1"/>
</dbReference>
<reference evidence="2 3" key="1">
    <citation type="journal article" date="2009" name="Genome Res.">
        <title>Whole genome sequence of Desulfovibrio magneticus strain RS-1 revealed common gene clusters in magnetotactic bacteria.</title>
        <authorList>
            <person name="Nakazawa H."/>
            <person name="Arakaki A."/>
            <person name="Narita-Yamada S."/>
            <person name="Yashiro I."/>
            <person name="Jinno K."/>
            <person name="Aoki N."/>
            <person name="Tsuruyama A."/>
            <person name="Okamura Y."/>
            <person name="Tanikawa S."/>
            <person name="Fujita N."/>
            <person name="Takeyama H."/>
            <person name="Matsunaga T."/>
        </authorList>
    </citation>
    <scope>NUCLEOTIDE SEQUENCE [LARGE SCALE GENOMIC DNA]</scope>
    <source>
        <strain evidence="3">ATCC 700980 / DSM 13731 / RS-1</strain>
    </source>
</reference>
<gene>
    <name evidence="2" type="ordered locus">DMR_18630</name>
</gene>
<sequence>MVTYVHVEHGLSLRRACRAFRLSRSVYGYQPKESDDELVIEALVRLAEKHPRFGFGKLFPLLRREQPMWNHKRVLRVYRALKLHLRRKGKKRLPSRHPEKLAVPATANLCWSVDFMSDVLMSGQRFRTFNVLDDFNREALAIEVDTTLPAARVVRVLERVVAWRGCPAKLRMDNGPELVSVALADWAEKRGVDLEFIQPGKPTQNSYIERFNRTFRHEVLDFYIFSSLREVREIVEDWLKQYNEQRPHESLGDLTPSEYLAINSPGVSTFDWH</sequence>
<dbReference type="AlphaFoldDB" id="C4XQI9"/>
<dbReference type="Pfam" id="PF13276">
    <property type="entry name" value="HTH_21"/>
    <property type="match status" value="1"/>
</dbReference>